<feature type="compositionally biased region" description="Basic and acidic residues" evidence="1">
    <location>
        <begin position="1"/>
        <end position="13"/>
    </location>
</feature>
<dbReference type="EMBL" id="CAFAAL010000165">
    <property type="protein sequence ID" value="CAB4814986.1"/>
    <property type="molecule type" value="Genomic_DNA"/>
</dbReference>
<sequence>MNEHDLSTEREVDPNAPQSTGGLLVVPSRKISASVGLVAGALAVTTGMVVAALGNVASPIDAVGSSFIDRTPRWLKELAIDWFGTNDKTALRVGIVIVLILVSLIGGAFSNKRPSPLVGAIVIFSFLGALSASERTGSTWVSIAAPGIGSIVGIAVGLIMLWQINNQWLLKHFPSESPAPLGWDRRRFIRTASSASVGAVVLGALAQNGEQQRVDRIEAQIPDSLPTAIDSSNIYDGEAEPGELLYITPNADFYRIDTALSFPNVNLDTWKLRIHGMVDNDIELTYQDLLDMPQVERTITICCVSNDVGGPYIGNAVWQGVFLKDLLERAGVNSEAEQVFSRSIDGWTSGFPIEVALDGRDAMLAIGMNGEALPLEHGFPARLIVPGVYGYVSATKWIKEIEINKWSDAEGYWVPLGWSRDAPIKTQSRIDVPRKNQELQPGVNKIAGVAWAQHTGIEKVEVRIDKGEWIEATLSEDLSDDTWRLWTCEWVATSGKHSAQVRATDKSGYTQTETVTSVAPDGATGWHTRKFVVA</sequence>
<evidence type="ECO:0000259" key="3">
    <source>
        <dbReference type="Pfam" id="PF00174"/>
    </source>
</evidence>
<dbReference type="EMBL" id="CAFBMF010000153">
    <property type="protein sequence ID" value="CAB4912765.1"/>
    <property type="molecule type" value="Genomic_DNA"/>
</dbReference>
<dbReference type="InterPro" id="IPR014756">
    <property type="entry name" value="Ig_E-set"/>
</dbReference>
<gene>
    <name evidence="4" type="ORF">UFOPK2658_00373</name>
    <name evidence="5" type="ORF">UFOPK3004_01485</name>
    <name evidence="6" type="ORF">UFOPK3494_01635</name>
    <name evidence="7" type="ORF">UFOPK4134_01624</name>
</gene>
<keyword evidence="2" id="KW-1133">Transmembrane helix</keyword>
<evidence type="ECO:0000313" key="4">
    <source>
        <dbReference type="EMBL" id="CAB4710475.1"/>
    </source>
</evidence>
<dbReference type="GO" id="GO:0020037">
    <property type="term" value="F:heme binding"/>
    <property type="evidence" value="ECO:0007669"/>
    <property type="project" value="TreeGrafter"/>
</dbReference>
<feature type="transmembrane region" description="Helical" evidence="2">
    <location>
        <begin position="139"/>
        <end position="162"/>
    </location>
</feature>
<feature type="domain" description="Oxidoreductase molybdopterin-binding" evidence="3">
    <location>
        <begin position="261"/>
        <end position="413"/>
    </location>
</feature>
<keyword evidence="2" id="KW-0812">Transmembrane</keyword>
<evidence type="ECO:0000313" key="7">
    <source>
        <dbReference type="EMBL" id="CAB5036478.1"/>
    </source>
</evidence>
<dbReference type="EMBL" id="CAEZYH010000007">
    <property type="protein sequence ID" value="CAB4710475.1"/>
    <property type="molecule type" value="Genomic_DNA"/>
</dbReference>
<dbReference type="Gene3D" id="2.60.40.650">
    <property type="match status" value="1"/>
</dbReference>
<evidence type="ECO:0000256" key="2">
    <source>
        <dbReference type="SAM" id="Phobius"/>
    </source>
</evidence>
<evidence type="ECO:0000256" key="1">
    <source>
        <dbReference type="SAM" id="MobiDB-lite"/>
    </source>
</evidence>
<dbReference type="Gene3D" id="3.90.420.10">
    <property type="entry name" value="Oxidoreductase, molybdopterin-binding domain"/>
    <property type="match status" value="1"/>
</dbReference>
<dbReference type="GO" id="GO:0008482">
    <property type="term" value="F:sulfite oxidase activity"/>
    <property type="evidence" value="ECO:0007669"/>
    <property type="project" value="TreeGrafter"/>
</dbReference>
<feature type="region of interest" description="Disordered" evidence="1">
    <location>
        <begin position="1"/>
        <end position="21"/>
    </location>
</feature>
<dbReference type="AlphaFoldDB" id="A0A6J6Z5Y0"/>
<feature type="transmembrane region" description="Helical" evidence="2">
    <location>
        <begin position="90"/>
        <end position="109"/>
    </location>
</feature>
<keyword evidence="2" id="KW-0472">Membrane</keyword>
<dbReference type="InterPro" id="IPR036374">
    <property type="entry name" value="OxRdtase_Mopterin-bd_sf"/>
</dbReference>
<dbReference type="EMBL" id="CAFBPS010000172">
    <property type="protein sequence ID" value="CAB5036478.1"/>
    <property type="molecule type" value="Genomic_DNA"/>
</dbReference>
<reference evidence="5" key="1">
    <citation type="submission" date="2020-05" db="EMBL/GenBank/DDBJ databases">
        <authorList>
            <person name="Chiriac C."/>
            <person name="Salcher M."/>
            <person name="Ghai R."/>
            <person name="Kavagutti S V."/>
        </authorList>
    </citation>
    <scope>NUCLEOTIDE SEQUENCE</scope>
</reference>
<accession>A0A6J6Z5Y0</accession>
<dbReference type="Pfam" id="PF00174">
    <property type="entry name" value="Oxidored_molyb"/>
    <property type="match status" value="1"/>
</dbReference>
<evidence type="ECO:0000313" key="5">
    <source>
        <dbReference type="EMBL" id="CAB4814986.1"/>
    </source>
</evidence>
<dbReference type="SUPFAM" id="SSF81296">
    <property type="entry name" value="E set domains"/>
    <property type="match status" value="1"/>
</dbReference>
<dbReference type="InterPro" id="IPR000572">
    <property type="entry name" value="OxRdtase_Mopterin-bd_dom"/>
</dbReference>
<dbReference type="GO" id="GO:0043546">
    <property type="term" value="F:molybdopterin cofactor binding"/>
    <property type="evidence" value="ECO:0007669"/>
    <property type="project" value="TreeGrafter"/>
</dbReference>
<proteinExistence type="predicted"/>
<dbReference type="PANTHER" id="PTHR19372:SF7">
    <property type="entry name" value="SULFITE OXIDASE, MITOCHONDRIAL"/>
    <property type="match status" value="1"/>
</dbReference>
<dbReference type="GO" id="GO:0006790">
    <property type="term" value="P:sulfur compound metabolic process"/>
    <property type="evidence" value="ECO:0007669"/>
    <property type="project" value="TreeGrafter"/>
</dbReference>
<dbReference type="PANTHER" id="PTHR19372">
    <property type="entry name" value="SULFITE REDUCTASE"/>
    <property type="match status" value="1"/>
</dbReference>
<organism evidence="5">
    <name type="scientific">freshwater metagenome</name>
    <dbReference type="NCBI Taxonomy" id="449393"/>
    <lineage>
        <taxon>unclassified sequences</taxon>
        <taxon>metagenomes</taxon>
        <taxon>ecological metagenomes</taxon>
    </lineage>
</organism>
<feature type="transmembrane region" description="Helical" evidence="2">
    <location>
        <begin position="116"/>
        <end position="133"/>
    </location>
</feature>
<feature type="transmembrane region" description="Helical" evidence="2">
    <location>
        <begin position="35"/>
        <end position="57"/>
    </location>
</feature>
<name>A0A6J6Z5Y0_9ZZZZ</name>
<evidence type="ECO:0000313" key="6">
    <source>
        <dbReference type="EMBL" id="CAB4912765.1"/>
    </source>
</evidence>
<protein>
    <submittedName>
        <fullName evidence="5">Unannotated protein</fullName>
    </submittedName>
</protein>
<dbReference type="SUPFAM" id="SSF56524">
    <property type="entry name" value="Oxidoreductase molybdopterin-binding domain"/>
    <property type="match status" value="1"/>
</dbReference>